<protein>
    <submittedName>
        <fullName evidence="2">Uncharacterized protein</fullName>
    </submittedName>
</protein>
<feature type="transmembrane region" description="Helical" evidence="1">
    <location>
        <begin position="41"/>
        <end position="63"/>
    </location>
</feature>
<organism evidence="2">
    <name type="scientific">marine sediment metagenome</name>
    <dbReference type="NCBI Taxonomy" id="412755"/>
    <lineage>
        <taxon>unclassified sequences</taxon>
        <taxon>metagenomes</taxon>
        <taxon>ecological metagenomes</taxon>
    </lineage>
</organism>
<name>A0A0F9BK90_9ZZZZ</name>
<sequence length="75" mass="8291">MSRQVCTEPHQQTLHIVGEIAAVTLAVPLMGYFAFNKQLPTWARVGAGAVGVFSLIVDGLLLYKYARKSNGWWGR</sequence>
<evidence type="ECO:0000313" key="2">
    <source>
        <dbReference type="EMBL" id="KKL22314.1"/>
    </source>
</evidence>
<keyword evidence="1" id="KW-1133">Transmembrane helix</keyword>
<comment type="caution">
    <text evidence="2">The sequence shown here is derived from an EMBL/GenBank/DDBJ whole genome shotgun (WGS) entry which is preliminary data.</text>
</comment>
<gene>
    <name evidence="2" type="ORF">LCGC14_2436690</name>
</gene>
<reference evidence="2" key="1">
    <citation type="journal article" date="2015" name="Nature">
        <title>Complex archaea that bridge the gap between prokaryotes and eukaryotes.</title>
        <authorList>
            <person name="Spang A."/>
            <person name="Saw J.H."/>
            <person name="Jorgensen S.L."/>
            <person name="Zaremba-Niedzwiedzka K."/>
            <person name="Martijn J."/>
            <person name="Lind A.E."/>
            <person name="van Eijk R."/>
            <person name="Schleper C."/>
            <person name="Guy L."/>
            <person name="Ettema T.J."/>
        </authorList>
    </citation>
    <scope>NUCLEOTIDE SEQUENCE</scope>
</reference>
<feature type="transmembrane region" description="Helical" evidence="1">
    <location>
        <begin position="12"/>
        <end position="35"/>
    </location>
</feature>
<evidence type="ECO:0000256" key="1">
    <source>
        <dbReference type="SAM" id="Phobius"/>
    </source>
</evidence>
<dbReference type="AlphaFoldDB" id="A0A0F9BK90"/>
<keyword evidence="1" id="KW-0472">Membrane</keyword>
<accession>A0A0F9BK90</accession>
<proteinExistence type="predicted"/>
<keyword evidence="1" id="KW-0812">Transmembrane</keyword>
<dbReference type="EMBL" id="LAZR01037400">
    <property type="protein sequence ID" value="KKL22314.1"/>
    <property type="molecule type" value="Genomic_DNA"/>
</dbReference>